<feature type="transmembrane region" description="Helical" evidence="6">
    <location>
        <begin position="207"/>
        <end position="231"/>
    </location>
</feature>
<keyword evidence="5 6" id="KW-0472">Membrane</keyword>
<dbReference type="EMBL" id="WVHT01000005">
    <property type="protein sequence ID" value="MXV51718.1"/>
    <property type="molecule type" value="Genomic_DNA"/>
</dbReference>
<dbReference type="InterPro" id="IPR002797">
    <property type="entry name" value="Polysacc_synth"/>
</dbReference>
<sequence>MRKNYIYNLLLSVSNILFPILSFPYASHILGPEGIGKVQFVISFAMYFGMLAALGIPLYGIAKTATSRDDKGRLSVVFSELLSLYFIACLVLSVAYLLLIYFVPFFRADLQIYLAGGIVLYLGFTTIDWFYSGIEEFRLISIRSVFIKMISLVLLFLFVRQSSDYYNYLYILVFSMVGNNLISLLLAGRHVKFTLSGLNLKQHLKPLLYILGTGLAASIYTILDTVLLGFLANERSVGLYTAAVKLTKISIPLIVSFGTILIPQISAAFSKNDRLKVNDKLAESFDFLALIAVPVATGLFLLAPEFIEVFSGAAFRDAILPMQILAIVPFLVGLGHLLSFQMLVPFGLGRQMFFASLGGVLCCLLLNVILVPTLKEVGGAIANISSEVVVNVLYYLYLKKHFNFSFKTSLLFKAFCSSLIFIPIIILIKHFTGNEIIILLISILLCVVSYFSLQLIVFKDELLVKTYRSLLSKAGLVRSSS</sequence>
<dbReference type="Pfam" id="PF01943">
    <property type="entry name" value="Polysacc_synt"/>
    <property type="match status" value="1"/>
</dbReference>
<feature type="transmembrane region" description="Helical" evidence="6">
    <location>
        <begin position="436"/>
        <end position="458"/>
    </location>
</feature>
<gene>
    <name evidence="7" type="ORF">GS399_12105</name>
</gene>
<feature type="transmembrane region" description="Helical" evidence="6">
    <location>
        <begin position="377"/>
        <end position="398"/>
    </location>
</feature>
<evidence type="ECO:0000256" key="2">
    <source>
        <dbReference type="ARBA" id="ARBA00022475"/>
    </source>
</evidence>
<comment type="subcellular location">
    <subcellularLocation>
        <location evidence="1">Cell membrane</location>
        <topology evidence="1">Multi-pass membrane protein</topology>
    </subcellularLocation>
</comment>
<evidence type="ECO:0000256" key="1">
    <source>
        <dbReference type="ARBA" id="ARBA00004651"/>
    </source>
</evidence>
<feature type="transmembrane region" description="Helical" evidence="6">
    <location>
        <begin position="38"/>
        <end position="61"/>
    </location>
</feature>
<evidence type="ECO:0000256" key="5">
    <source>
        <dbReference type="ARBA" id="ARBA00023136"/>
    </source>
</evidence>
<feature type="transmembrane region" description="Helical" evidence="6">
    <location>
        <begin position="410"/>
        <end position="430"/>
    </location>
</feature>
<dbReference type="PANTHER" id="PTHR30250:SF11">
    <property type="entry name" value="O-ANTIGEN TRANSPORTER-RELATED"/>
    <property type="match status" value="1"/>
</dbReference>
<dbReference type="AlphaFoldDB" id="A0A7K1YCE6"/>
<feature type="transmembrane region" description="Helical" evidence="6">
    <location>
        <begin position="82"/>
        <end position="106"/>
    </location>
</feature>
<comment type="caution">
    <text evidence="7">The sequence shown here is derived from an EMBL/GenBank/DDBJ whole genome shotgun (WGS) entry which is preliminary data.</text>
</comment>
<feature type="transmembrane region" description="Helical" evidence="6">
    <location>
        <begin position="112"/>
        <end position="131"/>
    </location>
</feature>
<name>A0A7K1YCE6_9SPHI</name>
<evidence type="ECO:0000256" key="6">
    <source>
        <dbReference type="SAM" id="Phobius"/>
    </source>
</evidence>
<keyword evidence="3 6" id="KW-0812">Transmembrane</keyword>
<evidence type="ECO:0000256" key="4">
    <source>
        <dbReference type="ARBA" id="ARBA00022989"/>
    </source>
</evidence>
<dbReference type="PANTHER" id="PTHR30250">
    <property type="entry name" value="PST FAMILY PREDICTED COLANIC ACID TRANSPORTER"/>
    <property type="match status" value="1"/>
</dbReference>
<dbReference type="Proteomes" id="UP000466586">
    <property type="component" value="Unassembled WGS sequence"/>
</dbReference>
<dbReference type="RefSeq" id="WP_160844900.1">
    <property type="nucleotide sequence ID" value="NZ_WVHT01000005.1"/>
</dbReference>
<evidence type="ECO:0000256" key="3">
    <source>
        <dbReference type="ARBA" id="ARBA00022692"/>
    </source>
</evidence>
<dbReference type="InterPro" id="IPR050833">
    <property type="entry name" value="Poly_Biosynth_Transport"/>
</dbReference>
<feature type="transmembrane region" description="Helical" evidence="6">
    <location>
        <begin position="140"/>
        <end position="159"/>
    </location>
</feature>
<keyword evidence="4 6" id="KW-1133">Transmembrane helix</keyword>
<feature type="transmembrane region" description="Helical" evidence="6">
    <location>
        <begin position="165"/>
        <end position="186"/>
    </location>
</feature>
<feature type="transmembrane region" description="Helical" evidence="6">
    <location>
        <begin position="352"/>
        <end position="371"/>
    </location>
</feature>
<proteinExistence type="predicted"/>
<reference evidence="7 8" key="1">
    <citation type="submission" date="2019-11" db="EMBL/GenBank/DDBJ databases">
        <title>Pedobacter sp. HMF7647 Genome sequencing and assembly.</title>
        <authorList>
            <person name="Kang H."/>
            <person name="Kim H."/>
            <person name="Joh K."/>
        </authorList>
    </citation>
    <scope>NUCLEOTIDE SEQUENCE [LARGE SCALE GENOMIC DNA]</scope>
    <source>
        <strain evidence="7 8">HMF7647</strain>
    </source>
</reference>
<dbReference type="GO" id="GO:0005886">
    <property type="term" value="C:plasma membrane"/>
    <property type="evidence" value="ECO:0007669"/>
    <property type="project" value="UniProtKB-SubCell"/>
</dbReference>
<evidence type="ECO:0000313" key="8">
    <source>
        <dbReference type="Proteomes" id="UP000466586"/>
    </source>
</evidence>
<dbReference type="CDD" id="cd13128">
    <property type="entry name" value="MATE_Wzx_like"/>
    <property type="match status" value="1"/>
</dbReference>
<keyword evidence="8" id="KW-1185">Reference proteome</keyword>
<feature type="transmembrane region" description="Helical" evidence="6">
    <location>
        <begin position="281"/>
        <end position="302"/>
    </location>
</feature>
<feature type="transmembrane region" description="Helical" evidence="6">
    <location>
        <begin position="7"/>
        <end position="26"/>
    </location>
</feature>
<feature type="transmembrane region" description="Helical" evidence="6">
    <location>
        <begin position="322"/>
        <end position="340"/>
    </location>
</feature>
<organism evidence="7 8">
    <name type="scientific">Hufsiella arboris</name>
    <dbReference type="NCBI Taxonomy" id="2695275"/>
    <lineage>
        <taxon>Bacteria</taxon>
        <taxon>Pseudomonadati</taxon>
        <taxon>Bacteroidota</taxon>
        <taxon>Sphingobacteriia</taxon>
        <taxon>Sphingobacteriales</taxon>
        <taxon>Sphingobacteriaceae</taxon>
        <taxon>Hufsiella</taxon>
    </lineage>
</organism>
<accession>A0A7K1YCE6</accession>
<protein>
    <submittedName>
        <fullName evidence="7">Oligosaccharide flippase family protein</fullName>
    </submittedName>
</protein>
<feature type="transmembrane region" description="Helical" evidence="6">
    <location>
        <begin position="251"/>
        <end position="269"/>
    </location>
</feature>
<evidence type="ECO:0000313" key="7">
    <source>
        <dbReference type="EMBL" id="MXV51718.1"/>
    </source>
</evidence>
<keyword evidence="2" id="KW-1003">Cell membrane</keyword>